<sequence length="65" mass="7559">MVGSGRMVTAAGNRWQPQWLMEEILKGKSNRSNFGERSKHHSKAQDSQVKPLVESLRMNLEEEWF</sequence>
<protein>
    <submittedName>
        <fullName evidence="2">Uncharacterized protein</fullName>
    </submittedName>
</protein>
<organism evidence="2 3">
    <name type="scientific">Senna tora</name>
    <dbReference type="NCBI Taxonomy" id="362788"/>
    <lineage>
        <taxon>Eukaryota</taxon>
        <taxon>Viridiplantae</taxon>
        <taxon>Streptophyta</taxon>
        <taxon>Embryophyta</taxon>
        <taxon>Tracheophyta</taxon>
        <taxon>Spermatophyta</taxon>
        <taxon>Magnoliopsida</taxon>
        <taxon>eudicotyledons</taxon>
        <taxon>Gunneridae</taxon>
        <taxon>Pentapetalae</taxon>
        <taxon>rosids</taxon>
        <taxon>fabids</taxon>
        <taxon>Fabales</taxon>
        <taxon>Fabaceae</taxon>
        <taxon>Caesalpinioideae</taxon>
        <taxon>Cassia clade</taxon>
        <taxon>Senna</taxon>
    </lineage>
</organism>
<name>A0A834SG41_9FABA</name>
<reference evidence="2" key="1">
    <citation type="submission" date="2020-09" db="EMBL/GenBank/DDBJ databases">
        <title>Genome-Enabled Discovery of Anthraquinone Biosynthesis in Senna tora.</title>
        <authorList>
            <person name="Kang S.-H."/>
            <person name="Pandey R.P."/>
            <person name="Lee C.-M."/>
            <person name="Sim J.-S."/>
            <person name="Jeong J.-T."/>
            <person name="Choi B.-S."/>
            <person name="Jung M."/>
            <person name="Ginzburg D."/>
            <person name="Zhao K."/>
            <person name="Won S.Y."/>
            <person name="Oh T.-J."/>
            <person name="Yu Y."/>
            <person name="Kim N.-H."/>
            <person name="Lee O.R."/>
            <person name="Lee T.-H."/>
            <person name="Bashyal P."/>
            <person name="Kim T.-S."/>
            <person name="Lee W.-H."/>
            <person name="Kawkins C."/>
            <person name="Kim C.-K."/>
            <person name="Kim J.S."/>
            <person name="Ahn B.O."/>
            <person name="Rhee S.Y."/>
            <person name="Sohng J.K."/>
        </authorList>
    </citation>
    <scope>NUCLEOTIDE SEQUENCE</scope>
    <source>
        <tissue evidence="2">Leaf</tissue>
    </source>
</reference>
<evidence type="ECO:0000313" key="2">
    <source>
        <dbReference type="EMBL" id="KAF7803800.1"/>
    </source>
</evidence>
<proteinExistence type="predicted"/>
<comment type="caution">
    <text evidence="2">The sequence shown here is derived from an EMBL/GenBank/DDBJ whole genome shotgun (WGS) entry which is preliminary data.</text>
</comment>
<accession>A0A834SG41</accession>
<feature type="region of interest" description="Disordered" evidence="1">
    <location>
        <begin position="30"/>
        <end position="50"/>
    </location>
</feature>
<keyword evidence="3" id="KW-1185">Reference proteome</keyword>
<evidence type="ECO:0000313" key="3">
    <source>
        <dbReference type="Proteomes" id="UP000634136"/>
    </source>
</evidence>
<evidence type="ECO:0000256" key="1">
    <source>
        <dbReference type="SAM" id="MobiDB-lite"/>
    </source>
</evidence>
<dbReference type="EMBL" id="JAAIUW010000013">
    <property type="protein sequence ID" value="KAF7803800.1"/>
    <property type="molecule type" value="Genomic_DNA"/>
</dbReference>
<dbReference type="AlphaFoldDB" id="A0A834SG41"/>
<dbReference type="Proteomes" id="UP000634136">
    <property type="component" value="Unassembled WGS sequence"/>
</dbReference>
<gene>
    <name evidence="2" type="ORF">G2W53_042911</name>
</gene>